<organism evidence="2 3">
    <name type="scientific">Massilia eurypsychrophila</name>
    <dbReference type="NCBI Taxonomy" id="1485217"/>
    <lineage>
        <taxon>Bacteria</taxon>
        <taxon>Pseudomonadati</taxon>
        <taxon>Pseudomonadota</taxon>
        <taxon>Betaproteobacteria</taxon>
        <taxon>Burkholderiales</taxon>
        <taxon>Oxalobacteraceae</taxon>
        <taxon>Telluria group</taxon>
        <taxon>Massilia</taxon>
    </lineage>
</organism>
<evidence type="ECO:0000313" key="3">
    <source>
        <dbReference type="Proteomes" id="UP000230390"/>
    </source>
</evidence>
<sequence>MQQGDKLLFEKRLKLDQFPPNTLSIVFLLLAFLTVPFATALSNFVGASFINIFLSVAGVPIVLMSLGLGVRGYLIFYYYPWRLKRSTGKDVYVLMAKETRGVEAPK</sequence>
<keyword evidence="1" id="KW-0472">Membrane</keyword>
<keyword evidence="1" id="KW-1133">Transmembrane helix</keyword>
<feature type="transmembrane region" description="Helical" evidence="1">
    <location>
        <begin position="21"/>
        <end position="46"/>
    </location>
</feature>
<dbReference type="OrthoDB" id="8755693at2"/>
<comment type="caution">
    <text evidence="2">The sequence shown here is derived from an EMBL/GenBank/DDBJ whole genome shotgun (WGS) entry which is preliminary data.</text>
</comment>
<dbReference type="Proteomes" id="UP000230390">
    <property type="component" value="Unassembled WGS sequence"/>
</dbReference>
<dbReference type="RefSeq" id="WP_099793916.1">
    <property type="nucleotide sequence ID" value="NZ_JBHLYV010000097.1"/>
</dbReference>
<keyword evidence="3" id="KW-1185">Reference proteome</keyword>
<accession>A0A2G8T7L7</accession>
<name>A0A2G8T7L7_9BURK</name>
<reference evidence="2 3" key="1">
    <citation type="submission" date="2017-10" db="EMBL/GenBank/DDBJ databases">
        <title>Massilia psychrophilum sp. nov., a novel purple-pigmented bacterium isolated from Tianshan glacier, Xinjiang Municipality, China.</title>
        <authorList>
            <person name="Wang H."/>
        </authorList>
    </citation>
    <scope>NUCLEOTIDE SEQUENCE [LARGE SCALE GENOMIC DNA]</scope>
    <source>
        <strain evidence="2 3">JCM 30074</strain>
    </source>
</reference>
<protein>
    <submittedName>
        <fullName evidence="2">Uncharacterized protein</fullName>
    </submittedName>
</protein>
<dbReference type="EMBL" id="PDOC01000044">
    <property type="protein sequence ID" value="PIL42002.1"/>
    <property type="molecule type" value="Genomic_DNA"/>
</dbReference>
<evidence type="ECO:0000256" key="1">
    <source>
        <dbReference type="SAM" id="Phobius"/>
    </source>
</evidence>
<proteinExistence type="predicted"/>
<evidence type="ECO:0000313" key="2">
    <source>
        <dbReference type="EMBL" id="PIL42002.1"/>
    </source>
</evidence>
<gene>
    <name evidence="2" type="ORF">CR105_26625</name>
</gene>
<keyword evidence="1" id="KW-0812">Transmembrane</keyword>
<dbReference type="AlphaFoldDB" id="A0A2G8T7L7"/>
<feature type="transmembrane region" description="Helical" evidence="1">
    <location>
        <begin position="52"/>
        <end position="79"/>
    </location>
</feature>